<keyword evidence="1" id="KW-1133">Transmembrane helix</keyword>
<sequence length="544" mass="56216">MPEAAVDGAGGRAVDASADGGRGAVLRAGGVRRRVARWGPAAVGALLGVLALWPALGPGFVLRYDMVFVPDPPLVFPASGFPRAVPSDQVVAALAAVLPAELVQKGVLLGIFVLGAAGAGALVPRDRVLARLATAAFYAWNAYLAQRLLLGQWALLLGLAGLPWAVRAARGRWWHLALALLPAAVGGFQAMLVTAPAVLAVSGWRRPRGLALLAVFSLPWAVPALLAGATTDPRGVDAFAARADGPFGTLGSLLSLGGIWNAAADVPGQGSWLLAAARLVLAAVAVAAYVALRRGWGGAGAPGGERPAYWAGLLVAASAGLAVACAGAFAPGAVRALIGLWPGFGPLRDGQAYLAPLVLLEALGFGAAVAGITMPVRPAALAARGAALLVPVLVLPTFAFGAFGRLTAVEYPGEWRRVQAIVNADPAPGALLTLPWGAYRAFRWNPGGGVVLDPATKLFARRVIRDDSLPVRLGDGRVLRLAAEDPRARRVGRLLGAPGGRTAALRAEGIRYVLILRPYENVFLYRLPEARIIFGGREVLLLRL</sequence>
<name>A0A840PBS3_9ACTN</name>
<accession>A0A840PBS3</accession>
<proteinExistence type="predicted"/>
<dbReference type="Proteomes" id="UP000578449">
    <property type="component" value="Unassembled WGS sequence"/>
</dbReference>
<evidence type="ECO:0000313" key="2">
    <source>
        <dbReference type="EMBL" id="MBB5134880.1"/>
    </source>
</evidence>
<dbReference type="AlphaFoldDB" id="A0A840PBS3"/>
<reference evidence="2 3" key="1">
    <citation type="submission" date="2020-08" db="EMBL/GenBank/DDBJ databases">
        <title>Genomic Encyclopedia of Type Strains, Phase IV (KMG-IV): sequencing the most valuable type-strain genomes for metagenomic binning, comparative biology and taxonomic classification.</title>
        <authorList>
            <person name="Goeker M."/>
        </authorList>
    </citation>
    <scope>NUCLEOTIDE SEQUENCE [LARGE SCALE GENOMIC DNA]</scope>
    <source>
        <strain evidence="2 3">DSM 45615</strain>
    </source>
</reference>
<dbReference type="RefSeq" id="WP_312925490.1">
    <property type="nucleotide sequence ID" value="NZ_BAABIX010000004.1"/>
</dbReference>
<gene>
    <name evidence="2" type="ORF">HNP84_004614</name>
</gene>
<protein>
    <submittedName>
        <fullName evidence="2">Putative membrane protein YiaA</fullName>
    </submittedName>
</protein>
<keyword evidence="1" id="KW-0812">Transmembrane</keyword>
<feature type="transmembrane region" description="Helical" evidence="1">
    <location>
        <begin position="272"/>
        <end position="292"/>
    </location>
</feature>
<comment type="caution">
    <text evidence="2">The sequence shown here is derived from an EMBL/GenBank/DDBJ whole genome shotgun (WGS) entry which is preliminary data.</text>
</comment>
<feature type="transmembrane region" description="Helical" evidence="1">
    <location>
        <begin position="35"/>
        <end position="56"/>
    </location>
</feature>
<organism evidence="2 3">
    <name type="scientific">Thermocatellispora tengchongensis</name>
    <dbReference type="NCBI Taxonomy" id="1073253"/>
    <lineage>
        <taxon>Bacteria</taxon>
        <taxon>Bacillati</taxon>
        <taxon>Actinomycetota</taxon>
        <taxon>Actinomycetes</taxon>
        <taxon>Streptosporangiales</taxon>
        <taxon>Streptosporangiaceae</taxon>
        <taxon>Thermocatellispora</taxon>
    </lineage>
</organism>
<feature type="transmembrane region" description="Helical" evidence="1">
    <location>
        <begin position="313"/>
        <end position="333"/>
    </location>
</feature>
<feature type="transmembrane region" description="Helical" evidence="1">
    <location>
        <begin position="144"/>
        <end position="166"/>
    </location>
</feature>
<evidence type="ECO:0000313" key="3">
    <source>
        <dbReference type="Proteomes" id="UP000578449"/>
    </source>
</evidence>
<feature type="transmembrane region" description="Helical" evidence="1">
    <location>
        <begin position="210"/>
        <end position="229"/>
    </location>
</feature>
<feature type="transmembrane region" description="Helical" evidence="1">
    <location>
        <begin position="106"/>
        <end position="123"/>
    </location>
</feature>
<feature type="transmembrane region" description="Helical" evidence="1">
    <location>
        <begin position="353"/>
        <end position="374"/>
    </location>
</feature>
<keyword evidence="1" id="KW-0472">Membrane</keyword>
<feature type="transmembrane region" description="Helical" evidence="1">
    <location>
        <begin position="172"/>
        <end position="198"/>
    </location>
</feature>
<keyword evidence="3" id="KW-1185">Reference proteome</keyword>
<feature type="transmembrane region" description="Helical" evidence="1">
    <location>
        <begin position="386"/>
        <end position="404"/>
    </location>
</feature>
<evidence type="ECO:0000256" key="1">
    <source>
        <dbReference type="SAM" id="Phobius"/>
    </source>
</evidence>
<dbReference type="EMBL" id="JACHGN010000009">
    <property type="protein sequence ID" value="MBB5134880.1"/>
    <property type="molecule type" value="Genomic_DNA"/>
</dbReference>